<feature type="transmembrane region" description="Helical" evidence="1">
    <location>
        <begin position="87"/>
        <end position="109"/>
    </location>
</feature>
<dbReference type="EMBL" id="CM001882">
    <property type="protein sequence ID" value="EOY04239.1"/>
    <property type="molecule type" value="Genomic_DNA"/>
</dbReference>
<feature type="transmembrane region" description="Helical" evidence="1">
    <location>
        <begin position="115"/>
        <end position="133"/>
    </location>
</feature>
<organism evidence="2 3">
    <name type="scientific">Theobroma cacao</name>
    <name type="common">Cacao</name>
    <name type="synonym">Cocoa</name>
    <dbReference type="NCBI Taxonomy" id="3641"/>
    <lineage>
        <taxon>Eukaryota</taxon>
        <taxon>Viridiplantae</taxon>
        <taxon>Streptophyta</taxon>
        <taxon>Embryophyta</taxon>
        <taxon>Tracheophyta</taxon>
        <taxon>Spermatophyta</taxon>
        <taxon>Magnoliopsida</taxon>
        <taxon>eudicotyledons</taxon>
        <taxon>Gunneridae</taxon>
        <taxon>Pentapetalae</taxon>
        <taxon>rosids</taxon>
        <taxon>malvids</taxon>
        <taxon>Malvales</taxon>
        <taxon>Malvaceae</taxon>
        <taxon>Byttnerioideae</taxon>
        <taxon>Theobroma</taxon>
    </lineage>
</organism>
<dbReference type="PANTHER" id="PTHR35551">
    <property type="match status" value="1"/>
</dbReference>
<dbReference type="PANTHER" id="PTHR35551:SF1">
    <property type="entry name" value="ACCLIMATION OF PHOTOSYNTHESIS TO ENVIRONMENT"/>
    <property type="match status" value="1"/>
</dbReference>
<dbReference type="STRING" id="3641.A0A061EPJ4"/>
<keyword evidence="1" id="KW-1133">Transmembrane helix</keyword>
<dbReference type="InParanoid" id="A0A061EPJ4"/>
<dbReference type="Proteomes" id="UP000026915">
    <property type="component" value="Chromosome 4"/>
</dbReference>
<name>A0A061EPJ4_THECC</name>
<evidence type="ECO:0000256" key="1">
    <source>
        <dbReference type="SAM" id="Phobius"/>
    </source>
</evidence>
<dbReference type="Pfam" id="PF11016">
    <property type="entry name" value="DUF2854"/>
    <property type="match status" value="1"/>
</dbReference>
<evidence type="ECO:0000313" key="2">
    <source>
        <dbReference type="EMBL" id="EOY04239.1"/>
    </source>
</evidence>
<accession>A0A061EPJ4</accession>
<proteinExistence type="predicted"/>
<sequence>MPMKAISPTSTAIIIHSHHHSVNHHRWFLSLPPRPQRHQHLTRSTPKPHSLKLTFITKAADSTSQPSSSVAKTIVADDGFSFSKLSFGVIGLGVGISLLSYGFGAYFNFLPGSEWSAIMLTYGFPLALIGMALKYAELKPVPCLTYSDAQMLRETGATPILKQVKSDVTRYRYGDEQHLDEALKRIFQYGQGGGIPRRSAPILQMIREEVTEDGNYCLVLVFEAKALQLSDFEQRQAKFASFFGPGITAEGRERITYMKFDLFQIPPPMHQLHEDEALDIVNSKPDLHWQYKDPSYWGKKKALLLHIIGVLTIRIGGVSKLDRCNLSFKQQKKIPFD</sequence>
<protein>
    <submittedName>
        <fullName evidence="2">Acclimation of photosynthesis to environment isoform 1</fullName>
    </submittedName>
</protein>
<keyword evidence="1" id="KW-0472">Membrane</keyword>
<keyword evidence="1" id="KW-0812">Transmembrane</keyword>
<dbReference type="InterPro" id="IPR021275">
    <property type="entry name" value="DUF2854"/>
</dbReference>
<dbReference type="Gramene" id="EOY04239">
    <property type="protein sequence ID" value="EOY04239"/>
    <property type="gene ID" value="TCM_019502"/>
</dbReference>
<keyword evidence="3" id="KW-1185">Reference proteome</keyword>
<dbReference type="eggNOG" id="ENOG502QQU9">
    <property type="taxonomic scope" value="Eukaryota"/>
</dbReference>
<dbReference type="AlphaFoldDB" id="A0A061EPJ4"/>
<reference evidence="2 3" key="1">
    <citation type="journal article" date="2013" name="Genome Biol.">
        <title>The genome sequence of the most widely cultivated cacao type and its use to identify candidate genes regulating pod color.</title>
        <authorList>
            <person name="Motamayor J.C."/>
            <person name="Mockaitis K."/>
            <person name="Schmutz J."/>
            <person name="Haiminen N."/>
            <person name="Iii D.L."/>
            <person name="Cornejo O."/>
            <person name="Findley S.D."/>
            <person name="Zheng P."/>
            <person name="Utro F."/>
            <person name="Royaert S."/>
            <person name="Saski C."/>
            <person name="Jenkins J."/>
            <person name="Podicheti R."/>
            <person name="Zhao M."/>
            <person name="Scheffler B.E."/>
            <person name="Stack J.C."/>
            <person name="Feltus F.A."/>
            <person name="Mustiga G.M."/>
            <person name="Amores F."/>
            <person name="Phillips W."/>
            <person name="Marelli J.P."/>
            <person name="May G.D."/>
            <person name="Shapiro H."/>
            <person name="Ma J."/>
            <person name="Bustamante C.D."/>
            <person name="Schnell R.J."/>
            <person name="Main D."/>
            <person name="Gilbert D."/>
            <person name="Parida L."/>
            <person name="Kuhn D.N."/>
        </authorList>
    </citation>
    <scope>NUCLEOTIDE SEQUENCE [LARGE SCALE GENOMIC DNA]</scope>
    <source>
        <strain evidence="3">cv. Matina 1-6</strain>
    </source>
</reference>
<dbReference type="FunCoup" id="A0A061EPJ4">
    <property type="interactions" value="801"/>
</dbReference>
<gene>
    <name evidence="2" type="ORF">TCM_019502</name>
</gene>
<evidence type="ECO:0000313" key="3">
    <source>
        <dbReference type="Proteomes" id="UP000026915"/>
    </source>
</evidence>